<keyword evidence="3 4" id="KW-0472">Membrane</keyword>
<accession>A0A9P8CTS0</accession>
<dbReference type="GO" id="GO:0016020">
    <property type="term" value="C:membrane"/>
    <property type="evidence" value="ECO:0007669"/>
    <property type="project" value="UniProtKB-SubCell"/>
</dbReference>
<dbReference type="AlphaFoldDB" id="A0A9P8CTS0"/>
<feature type="signal peptide" evidence="5">
    <location>
        <begin position="1"/>
        <end position="26"/>
    </location>
</feature>
<keyword evidence="2 4" id="KW-1133">Transmembrane helix</keyword>
<protein>
    <recommendedName>
        <fullName evidence="4">Copper transport protein</fullName>
    </recommendedName>
</protein>
<dbReference type="EMBL" id="JAIFTL010000497">
    <property type="protein sequence ID" value="KAG9319313.1"/>
    <property type="molecule type" value="Genomic_DNA"/>
</dbReference>
<evidence type="ECO:0000256" key="4">
    <source>
        <dbReference type="RuleBase" id="RU367022"/>
    </source>
</evidence>
<evidence type="ECO:0000256" key="2">
    <source>
        <dbReference type="ARBA" id="ARBA00022989"/>
    </source>
</evidence>
<dbReference type="Pfam" id="PF04145">
    <property type="entry name" value="Ctr"/>
    <property type="match status" value="1"/>
</dbReference>
<comment type="subcellular location">
    <subcellularLocation>
        <location evidence="4">Membrane</location>
        <topology evidence="4">Multi-pass membrane protein</topology>
    </subcellularLocation>
</comment>
<dbReference type="InterPro" id="IPR007274">
    <property type="entry name" value="Cop_transporter"/>
</dbReference>
<keyword evidence="4" id="KW-0406">Ion transport</keyword>
<reference evidence="6" key="1">
    <citation type="submission" date="2021-07" db="EMBL/GenBank/DDBJ databases">
        <title>Draft genome of Mortierella alpina, strain LL118, isolated from an aspen leaf litter sample.</title>
        <authorList>
            <person name="Yang S."/>
            <person name="Vinatzer B.A."/>
        </authorList>
    </citation>
    <scope>NUCLEOTIDE SEQUENCE</scope>
    <source>
        <strain evidence="6">LL118</strain>
    </source>
</reference>
<keyword evidence="4" id="KW-0813">Transport</keyword>
<keyword evidence="4" id="KW-0187">Copper transport</keyword>
<evidence type="ECO:0000256" key="1">
    <source>
        <dbReference type="ARBA" id="ARBA00022692"/>
    </source>
</evidence>
<name>A0A9P8CTS0_MORAP</name>
<dbReference type="GO" id="GO:0005375">
    <property type="term" value="F:copper ion transmembrane transporter activity"/>
    <property type="evidence" value="ECO:0007669"/>
    <property type="project" value="UniProtKB-UniRule"/>
</dbReference>
<keyword evidence="1 4" id="KW-0812">Transmembrane</keyword>
<organism evidence="6 7">
    <name type="scientific">Mortierella alpina</name>
    <name type="common">Oleaginous fungus</name>
    <name type="synonym">Mortierella renispora</name>
    <dbReference type="NCBI Taxonomy" id="64518"/>
    <lineage>
        <taxon>Eukaryota</taxon>
        <taxon>Fungi</taxon>
        <taxon>Fungi incertae sedis</taxon>
        <taxon>Mucoromycota</taxon>
        <taxon>Mortierellomycotina</taxon>
        <taxon>Mortierellomycetes</taxon>
        <taxon>Mortierellales</taxon>
        <taxon>Mortierellaceae</taxon>
        <taxon>Mortierella</taxon>
    </lineage>
</organism>
<evidence type="ECO:0000313" key="7">
    <source>
        <dbReference type="Proteomes" id="UP000717515"/>
    </source>
</evidence>
<comment type="caution">
    <text evidence="6">The sequence shown here is derived from an EMBL/GenBank/DDBJ whole genome shotgun (WGS) entry which is preliminary data.</text>
</comment>
<evidence type="ECO:0000256" key="5">
    <source>
        <dbReference type="SAM" id="SignalP"/>
    </source>
</evidence>
<dbReference type="Proteomes" id="UP000717515">
    <property type="component" value="Unassembled WGS sequence"/>
</dbReference>
<evidence type="ECO:0000256" key="3">
    <source>
        <dbReference type="ARBA" id="ARBA00023136"/>
    </source>
</evidence>
<keyword evidence="4" id="KW-0186">Copper</keyword>
<keyword evidence="5" id="KW-0732">Signal</keyword>
<proteinExistence type="inferred from homology"/>
<feature type="transmembrane region" description="Helical" evidence="4">
    <location>
        <begin position="352"/>
        <end position="370"/>
    </location>
</feature>
<dbReference type="PANTHER" id="PTHR12483:SF119">
    <property type="entry name" value="COPPER TRANSPORT PROTEIN-RELATED"/>
    <property type="match status" value="1"/>
</dbReference>
<comment type="similarity">
    <text evidence="4">Belongs to the copper transporter (Ctr) (TC 1.A.56) family. SLC31A subfamily.</text>
</comment>
<gene>
    <name evidence="6" type="ORF">KVV02_008849</name>
</gene>
<feature type="chain" id="PRO_5040156901" description="Copper transport protein" evidence="5">
    <location>
        <begin position="27"/>
        <end position="393"/>
    </location>
</feature>
<evidence type="ECO:0000313" key="6">
    <source>
        <dbReference type="EMBL" id="KAG9319313.1"/>
    </source>
</evidence>
<sequence length="393" mass="42348">MLLSFLQKTSAALVLILALSSHHVAAQSLELCLATPSDPSCASFELPAATITADLDNLCSSMPFMPGCSLYKSCQDASKTDQWCTPFSVLADICAVDMPNMGGCKNYVALCGTAANQTTASRPAICKKAPMIPSFPTTKNASALVLDICGEMSMAGCEKCPKPPPDAYAANCDTLGTYAILCKAMPDMHQCATWKQMCSASDLGFQSSQYCAAGVGGPEMDPPQMRMFFHLGFSDYVLFEKWVPRNQGQYIGTWFALFFITLLFVTIQTYHATLEARWAEEQALASETKSDSSEPLTAGSARPSWIVLHWVHLWRQPWTFQEATQNVIRAVLTFVETTLGYALMLVTMTFNVPLFFAVIVGLTIGAVIFARPRAALSSRAGDGSSGTGCAGCG</sequence>
<feature type="transmembrane region" description="Helical" evidence="4">
    <location>
        <begin position="250"/>
        <end position="267"/>
    </location>
</feature>
<dbReference type="PANTHER" id="PTHR12483">
    <property type="entry name" value="SOLUTE CARRIER FAMILY 31 COPPER TRANSPORTERS"/>
    <property type="match status" value="1"/>
</dbReference>